<gene>
    <name evidence="1" type="ORF">VN97_g4950</name>
</gene>
<protein>
    <submittedName>
        <fullName evidence="1">Uncharacterized protein</fullName>
    </submittedName>
</protein>
<evidence type="ECO:0000313" key="2">
    <source>
        <dbReference type="Proteomes" id="UP001227192"/>
    </source>
</evidence>
<comment type="caution">
    <text evidence="1">The sequence shown here is derived from an EMBL/GenBank/DDBJ whole genome shotgun (WGS) entry which is preliminary data.</text>
</comment>
<accession>A0AAI9TK92</accession>
<dbReference type="EMBL" id="LACB01000121">
    <property type="protein sequence ID" value="KAJ9488330.1"/>
    <property type="molecule type" value="Genomic_DNA"/>
</dbReference>
<proteinExistence type="predicted"/>
<keyword evidence="2" id="KW-1185">Reference proteome</keyword>
<dbReference type="Proteomes" id="UP001227192">
    <property type="component" value="Unassembled WGS sequence"/>
</dbReference>
<organism evidence="1 2">
    <name type="scientific">Penicillium thymicola</name>
    <dbReference type="NCBI Taxonomy" id="293382"/>
    <lineage>
        <taxon>Eukaryota</taxon>
        <taxon>Fungi</taxon>
        <taxon>Dikarya</taxon>
        <taxon>Ascomycota</taxon>
        <taxon>Pezizomycotina</taxon>
        <taxon>Eurotiomycetes</taxon>
        <taxon>Eurotiomycetidae</taxon>
        <taxon>Eurotiales</taxon>
        <taxon>Aspergillaceae</taxon>
        <taxon>Penicillium</taxon>
    </lineage>
</organism>
<sequence length="94" mass="10283">MASSIRAKQIIEGPLPLLQVGPYHTESIAVQPISYSGALVPWSARGHQAMPMDHTPLSQIVFTSETSMYGRLSMPLAHNPLIGYYLTAFLSPPF</sequence>
<reference evidence="1" key="2">
    <citation type="journal article" date="2016" name="Fungal Biol.">
        <title>Ochratoxin A production by Penicillium thymicola.</title>
        <authorList>
            <person name="Nguyen H.D.T."/>
            <person name="McMullin D.R."/>
            <person name="Ponomareva E."/>
            <person name="Riley R."/>
            <person name="Pomraning K.R."/>
            <person name="Baker S.E."/>
            <person name="Seifert K.A."/>
        </authorList>
    </citation>
    <scope>NUCLEOTIDE SEQUENCE</scope>
    <source>
        <strain evidence="1">DAOM 180753</strain>
    </source>
</reference>
<name>A0AAI9TK92_PENTH</name>
<reference evidence="1" key="1">
    <citation type="submission" date="2015-06" db="EMBL/GenBank/DDBJ databases">
        <authorList>
            <person name="Nguyen H."/>
        </authorList>
    </citation>
    <scope>NUCLEOTIDE SEQUENCE</scope>
    <source>
        <strain evidence="1">DAOM 180753</strain>
    </source>
</reference>
<evidence type="ECO:0000313" key="1">
    <source>
        <dbReference type="EMBL" id="KAJ9488330.1"/>
    </source>
</evidence>
<dbReference type="AlphaFoldDB" id="A0AAI9TK92"/>